<dbReference type="OrthoDB" id="5517329at2"/>
<evidence type="ECO:0000313" key="2">
    <source>
        <dbReference type="EMBL" id="AKV01299.1"/>
    </source>
</evidence>
<evidence type="ECO:0000256" key="1">
    <source>
        <dbReference type="SAM" id="MobiDB-lite"/>
    </source>
</evidence>
<gene>
    <name evidence="2" type="ORF">AKJ09_07962</name>
</gene>
<evidence type="ECO:0000313" key="3">
    <source>
        <dbReference type="Proteomes" id="UP000064967"/>
    </source>
</evidence>
<protein>
    <recommendedName>
        <fullName evidence="4">General secretion pathway protein I</fullName>
    </recommendedName>
</protein>
<dbReference type="Pfam" id="PF07963">
    <property type="entry name" value="N_methyl"/>
    <property type="match status" value="1"/>
</dbReference>
<name>A0A0K1Q6F8_9BACT</name>
<sequence length="263" mass="27086">MKTRSRSRSQARKRGFSLLEVMVAVAILGLTLTVVLSAQGGLAASNRSAANMGFASSLGRCKMTEIEEKMLKFGFPEIDAIDQAVPCCDDDARQDFTCDTRVEKIELPNFQEGNSLGDGGALVGPGSSASPLGALTANPAGSGGLNLDVDAGLAGMGQQLTQQFGGSGAGVDSLLSMVMGILYPSIKPMFEASIRRVTVTVKWKEGVNQRELPLIQYLSNPQRGGFAGSALLPDGGAMDFSDPNAGGAGGTPPASKTPAGGTK</sequence>
<proteinExistence type="predicted"/>
<dbReference type="STRING" id="1391654.AKJ09_07962"/>
<dbReference type="KEGG" id="llu:AKJ09_07962"/>
<feature type="compositionally biased region" description="Low complexity" evidence="1">
    <location>
        <begin position="251"/>
        <end position="263"/>
    </location>
</feature>
<dbReference type="EMBL" id="CP012333">
    <property type="protein sequence ID" value="AKV01299.1"/>
    <property type="molecule type" value="Genomic_DNA"/>
</dbReference>
<keyword evidence="3" id="KW-1185">Reference proteome</keyword>
<organism evidence="2 3">
    <name type="scientific">Labilithrix luteola</name>
    <dbReference type="NCBI Taxonomy" id="1391654"/>
    <lineage>
        <taxon>Bacteria</taxon>
        <taxon>Pseudomonadati</taxon>
        <taxon>Myxococcota</taxon>
        <taxon>Polyangia</taxon>
        <taxon>Polyangiales</taxon>
        <taxon>Labilitrichaceae</taxon>
        <taxon>Labilithrix</taxon>
    </lineage>
</organism>
<dbReference type="Proteomes" id="UP000064967">
    <property type="component" value="Chromosome"/>
</dbReference>
<dbReference type="RefSeq" id="WP_146652426.1">
    <property type="nucleotide sequence ID" value="NZ_CP012333.1"/>
</dbReference>
<dbReference type="NCBIfam" id="TIGR02532">
    <property type="entry name" value="IV_pilin_GFxxxE"/>
    <property type="match status" value="1"/>
</dbReference>
<dbReference type="AlphaFoldDB" id="A0A0K1Q6F8"/>
<dbReference type="PROSITE" id="PS00409">
    <property type="entry name" value="PROKAR_NTER_METHYL"/>
    <property type="match status" value="1"/>
</dbReference>
<feature type="region of interest" description="Disordered" evidence="1">
    <location>
        <begin position="237"/>
        <end position="263"/>
    </location>
</feature>
<accession>A0A0K1Q6F8</accession>
<dbReference type="InterPro" id="IPR012902">
    <property type="entry name" value="N_methyl_site"/>
</dbReference>
<reference evidence="2 3" key="1">
    <citation type="submission" date="2015-08" db="EMBL/GenBank/DDBJ databases">
        <authorList>
            <person name="Babu N.S."/>
            <person name="Beckwith C.J."/>
            <person name="Beseler K.G."/>
            <person name="Brison A."/>
            <person name="Carone J.V."/>
            <person name="Caskin T.P."/>
            <person name="Diamond M."/>
            <person name="Durham M.E."/>
            <person name="Foxe J.M."/>
            <person name="Go M."/>
            <person name="Henderson B.A."/>
            <person name="Jones I.B."/>
            <person name="McGettigan J.A."/>
            <person name="Micheletti S.J."/>
            <person name="Nasrallah M.E."/>
            <person name="Ortiz D."/>
            <person name="Piller C.R."/>
            <person name="Privatt S.R."/>
            <person name="Schneider S.L."/>
            <person name="Sharp S."/>
            <person name="Smith T.C."/>
            <person name="Stanton J.D."/>
            <person name="Ullery H.E."/>
            <person name="Wilson R.J."/>
            <person name="Serrano M.G."/>
            <person name="Buck G."/>
            <person name="Lee V."/>
            <person name="Wang Y."/>
            <person name="Carvalho R."/>
            <person name="Voegtly L."/>
            <person name="Shi R."/>
            <person name="Duckworth R."/>
            <person name="Johnson A."/>
            <person name="Loviza R."/>
            <person name="Walstead R."/>
            <person name="Shah Z."/>
            <person name="Kiflezghi M."/>
            <person name="Wade K."/>
            <person name="Ball S.L."/>
            <person name="Bradley K.W."/>
            <person name="Asai D.J."/>
            <person name="Bowman C.A."/>
            <person name="Russell D.A."/>
            <person name="Pope W.H."/>
            <person name="Jacobs-Sera D."/>
            <person name="Hendrix R.W."/>
            <person name="Hatfull G.F."/>
        </authorList>
    </citation>
    <scope>NUCLEOTIDE SEQUENCE [LARGE SCALE GENOMIC DNA]</scope>
    <source>
        <strain evidence="2 3">DSM 27648</strain>
    </source>
</reference>
<evidence type="ECO:0008006" key="4">
    <source>
        <dbReference type="Google" id="ProtNLM"/>
    </source>
</evidence>